<dbReference type="EMBL" id="ACJN02000002">
    <property type="protein sequence ID" value="EFI35020.1"/>
    <property type="molecule type" value="Genomic_DNA"/>
</dbReference>
<dbReference type="InterPro" id="IPR005133">
    <property type="entry name" value="PhaG_MnhG_YufB"/>
</dbReference>
<sequence length="106" mass="11426">MVVIIDALAIIFMLAGAVFMLAGSIGILRFPDVYCRAHAATKVDTLGIMLFILGLALFEGFNLVSVKMLLVAAFVALTSPVAAHALSRRAMLHGVKPWTRKQKKEG</sequence>
<evidence type="ECO:0000313" key="2">
    <source>
        <dbReference type="EMBL" id="EFI35020.1"/>
    </source>
</evidence>
<reference evidence="2" key="1">
    <citation type="submission" date="2010-05" db="EMBL/GenBank/DDBJ databases">
        <title>The draft genome of Desulfonatronospira thiodismutans ASO3-1.</title>
        <authorList>
            <consortium name="US DOE Joint Genome Institute (JGI-PGF)"/>
            <person name="Lucas S."/>
            <person name="Copeland A."/>
            <person name="Lapidus A."/>
            <person name="Cheng J.-F."/>
            <person name="Bruce D."/>
            <person name="Goodwin L."/>
            <person name="Pitluck S."/>
            <person name="Chertkov O."/>
            <person name="Brettin T."/>
            <person name="Detter J.C."/>
            <person name="Han C."/>
            <person name="Land M.L."/>
            <person name="Hauser L."/>
            <person name="Kyrpides N."/>
            <person name="Mikhailova N."/>
            <person name="Muyzer G."/>
            <person name="Woyke T."/>
        </authorList>
    </citation>
    <scope>NUCLEOTIDE SEQUENCE [LARGE SCALE GENOMIC DNA]</scope>
    <source>
        <strain evidence="2">ASO3-1</strain>
    </source>
</reference>
<organism evidence="2 3">
    <name type="scientific">Desulfonatronospira thiodismutans ASO3-1</name>
    <dbReference type="NCBI Taxonomy" id="555779"/>
    <lineage>
        <taxon>Bacteria</taxon>
        <taxon>Pseudomonadati</taxon>
        <taxon>Thermodesulfobacteriota</taxon>
        <taxon>Desulfovibrionia</taxon>
        <taxon>Desulfovibrionales</taxon>
        <taxon>Desulfonatronovibrionaceae</taxon>
        <taxon>Desulfonatronospira</taxon>
    </lineage>
</organism>
<feature type="transmembrane region" description="Helical" evidence="1">
    <location>
        <begin position="40"/>
        <end position="58"/>
    </location>
</feature>
<dbReference type="PANTHER" id="PTHR34703">
    <property type="entry name" value="ANTIPORTER SUBUNIT MNHG2-RELATED"/>
    <property type="match status" value="1"/>
</dbReference>
<keyword evidence="1" id="KW-0812">Transmembrane</keyword>
<keyword evidence="1" id="KW-1133">Transmembrane helix</keyword>
<dbReference type="eggNOG" id="COG1320">
    <property type="taxonomic scope" value="Bacteria"/>
</dbReference>
<evidence type="ECO:0000313" key="3">
    <source>
        <dbReference type="Proteomes" id="UP000005496"/>
    </source>
</evidence>
<dbReference type="Pfam" id="PF03334">
    <property type="entry name" value="PhaG_MnhG_YufB"/>
    <property type="match status" value="1"/>
</dbReference>
<protein>
    <submittedName>
        <fullName evidence="2">Monovalent cation/proton antiporter, MnhG/PhaG subunit</fullName>
    </submittedName>
</protein>
<dbReference type="GO" id="GO:0015385">
    <property type="term" value="F:sodium:proton antiporter activity"/>
    <property type="evidence" value="ECO:0007669"/>
    <property type="project" value="TreeGrafter"/>
</dbReference>
<accession>D6SQJ4</accession>
<name>D6SQJ4_9BACT</name>
<comment type="caution">
    <text evidence="2">The sequence shown here is derived from an EMBL/GenBank/DDBJ whole genome shotgun (WGS) entry which is preliminary data.</text>
</comment>
<keyword evidence="1" id="KW-0472">Membrane</keyword>
<dbReference type="Proteomes" id="UP000005496">
    <property type="component" value="Unassembled WGS sequence"/>
</dbReference>
<evidence type="ECO:0000256" key="1">
    <source>
        <dbReference type="SAM" id="Phobius"/>
    </source>
</evidence>
<dbReference type="NCBIfam" id="TIGR01300">
    <property type="entry name" value="CPA3_mnhG_phaG"/>
    <property type="match status" value="1"/>
</dbReference>
<dbReference type="AlphaFoldDB" id="D6SQJ4"/>
<dbReference type="NCBIfam" id="NF009314">
    <property type="entry name" value="PRK12674.1-2"/>
    <property type="match status" value="1"/>
</dbReference>
<keyword evidence="3" id="KW-1185">Reference proteome</keyword>
<dbReference type="OrthoDB" id="5346950at2"/>
<feature type="transmembrane region" description="Helical" evidence="1">
    <location>
        <begin position="6"/>
        <end position="28"/>
    </location>
</feature>
<dbReference type="RefSeq" id="WP_008870334.1">
    <property type="nucleotide sequence ID" value="NZ_ACJN02000002.1"/>
</dbReference>
<gene>
    <name evidence="2" type="ORF">Dthio_PD2414</name>
</gene>
<dbReference type="PANTHER" id="PTHR34703:SF1">
    <property type="entry name" value="ANTIPORTER SUBUNIT MNHG2-RELATED"/>
    <property type="match status" value="1"/>
</dbReference>
<proteinExistence type="predicted"/>